<dbReference type="EMBL" id="JADKYU010000013">
    <property type="protein sequence ID" value="MBF4982841.1"/>
    <property type="molecule type" value="Genomic_DNA"/>
</dbReference>
<evidence type="ECO:0008006" key="4">
    <source>
        <dbReference type="Google" id="ProtNLM"/>
    </source>
</evidence>
<keyword evidence="1" id="KW-0812">Transmembrane</keyword>
<feature type="transmembrane region" description="Helical" evidence="1">
    <location>
        <begin position="82"/>
        <end position="99"/>
    </location>
</feature>
<reference evidence="2 3" key="1">
    <citation type="submission" date="2020-11" db="EMBL/GenBank/DDBJ databases">
        <title>P. mediterranea TC4 genome.</title>
        <authorList>
            <person name="Molmeret M."/>
        </authorList>
    </citation>
    <scope>NUCLEOTIDE SEQUENCE [LARGE SCALE GENOMIC DNA]</scope>
    <source>
        <strain evidence="2 3">TC4</strain>
    </source>
</reference>
<proteinExistence type="predicted"/>
<feature type="transmembrane region" description="Helical" evidence="1">
    <location>
        <begin position="105"/>
        <end position="129"/>
    </location>
</feature>
<evidence type="ECO:0000313" key="3">
    <source>
        <dbReference type="Proteomes" id="UP001194729"/>
    </source>
</evidence>
<keyword evidence="3" id="KW-1185">Reference proteome</keyword>
<organism evidence="2 3">
    <name type="scientific">Nonlabens mediterrranea</name>
    <dbReference type="NCBI Taxonomy" id="1419947"/>
    <lineage>
        <taxon>Bacteria</taxon>
        <taxon>Pseudomonadati</taxon>
        <taxon>Bacteroidota</taxon>
        <taxon>Flavobacteriia</taxon>
        <taxon>Flavobacteriales</taxon>
        <taxon>Flavobacteriaceae</taxon>
        <taxon>Nonlabens</taxon>
    </lineage>
</organism>
<name>A0ABS0A150_9FLAO</name>
<feature type="transmembrane region" description="Helical" evidence="1">
    <location>
        <begin position="6"/>
        <end position="24"/>
    </location>
</feature>
<sequence length="150" mass="16174">MDDIMNDLILILTGVAGSVLTFCTSTYLKQGAVRASALLSLIVALFFHIFPSVCNSYLTIHIPMVFIGASFIGMVSTKTNVNYFHLILAGCLFSIIYTYKDDVFSGYGGALGTIAGIALLTSFGISALFSKNSYISKRFSKLTPSDDTKP</sequence>
<evidence type="ECO:0000256" key="1">
    <source>
        <dbReference type="SAM" id="Phobius"/>
    </source>
</evidence>
<gene>
    <name evidence="2" type="ORF">FNJ87_00295</name>
</gene>
<accession>A0ABS0A150</accession>
<comment type="caution">
    <text evidence="2">The sequence shown here is derived from an EMBL/GenBank/DDBJ whole genome shotgun (WGS) entry which is preliminary data.</text>
</comment>
<keyword evidence="1" id="KW-1133">Transmembrane helix</keyword>
<protein>
    <recommendedName>
        <fullName evidence="4">DUF4203 domain-containing protein</fullName>
    </recommendedName>
</protein>
<dbReference type="Proteomes" id="UP001194729">
    <property type="component" value="Unassembled WGS sequence"/>
</dbReference>
<keyword evidence="1" id="KW-0472">Membrane</keyword>
<feature type="transmembrane region" description="Helical" evidence="1">
    <location>
        <begin position="31"/>
        <end position="50"/>
    </location>
</feature>
<evidence type="ECO:0000313" key="2">
    <source>
        <dbReference type="EMBL" id="MBF4982841.1"/>
    </source>
</evidence>